<dbReference type="InterPro" id="IPR050445">
    <property type="entry name" value="Bact_polysacc_biosynth/exp"/>
</dbReference>
<keyword evidence="3" id="KW-0175">Coiled coil</keyword>
<dbReference type="OrthoDB" id="580971at2"/>
<dbReference type="Pfam" id="PF10609">
    <property type="entry name" value="ParA"/>
    <property type="match status" value="1"/>
</dbReference>
<keyword evidence="2" id="KW-0067">ATP-binding</keyword>
<organism evidence="4 5">
    <name type="scientific">Merismopedia glauca CCAP 1448/3</name>
    <dbReference type="NCBI Taxonomy" id="1296344"/>
    <lineage>
        <taxon>Bacteria</taxon>
        <taxon>Bacillati</taxon>
        <taxon>Cyanobacteriota</taxon>
        <taxon>Cyanophyceae</taxon>
        <taxon>Synechococcales</taxon>
        <taxon>Merismopediaceae</taxon>
        <taxon>Merismopedia</taxon>
    </lineage>
</organism>
<gene>
    <name evidence="4" type="ORF">C7B64_18945</name>
</gene>
<accession>A0A2T1BZ43</accession>
<dbReference type="GO" id="GO:0005886">
    <property type="term" value="C:plasma membrane"/>
    <property type="evidence" value="ECO:0007669"/>
    <property type="project" value="TreeGrafter"/>
</dbReference>
<evidence type="ECO:0000313" key="5">
    <source>
        <dbReference type="Proteomes" id="UP000238762"/>
    </source>
</evidence>
<dbReference type="CDD" id="cd05387">
    <property type="entry name" value="BY-kinase"/>
    <property type="match status" value="1"/>
</dbReference>
<dbReference type="InterPro" id="IPR027417">
    <property type="entry name" value="P-loop_NTPase"/>
</dbReference>
<dbReference type="GO" id="GO:0004713">
    <property type="term" value="F:protein tyrosine kinase activity"/>
    <property type="evidence" value="ECO:0007669"/>
    <property type="project" value="TreeGrafter"/>
</dbReference>
<evidence type="ECO:0000256" key="3">
    <source>
        <dbReference type="SAM" id="Coils"/>
    </source>
</evidence>
<dbReference type="PANTHER" id="PTHR32309">
    <property type="entry name" value="TYROSINE-PROTEIN KINASE"/>
    <property type="match status" value="1"/>
</dbReference>
<dbReference type="Gene3D" id="3.40.50.300">
    <property type="entry name" value="P-loop containing nucleotide triphosphate hydrolases"/>
    <property type="match status" value="1"/>
</dbReference>
<proteinExistence type="predicted"/>
<comment type="caution">
    <text evidence="4">The sequence shown here is derived from an EMBL/GenBank/DDBJ whole genome shotgun (WGS) entry which is preliminary data.</text>
</comment>
<dbReference type="EMBL" id="PVWJ01000115">
    <property type="protein sequence ID" value="PSB01305.1"/>
    <property type="molecule type" value="Genomic_DNA"/>
</dbReference>
<sequence length="751" mass="83436">MNTGKSSQSLPLVNSIQFSQVDEGGLNLGQFLAAIRRRLLLITGITALVATAGLAKALTEPPIYEDRFEILTEPVTGESQVISSVPQTLTNKERPVKLGLDETKLLVLQSPKVLAPIYNQLQAVYPDLSYGRFLRKLNIQPLGKDTNILQVSYRGNTPEEVQQALNLISQAYLDYSREERQTDVRQGIKFVEDQLPKLRSRVEIQQTELQKLRQQNNLVDPETKAQELSAQISTLVQQRLDVKLQLDQLRSRYQDLQQELAGQPGSTAGSLALRDNPRYQKVLDQVQLIDAEIARQSTRFSGTNPIIEDLNSQKQNLLPILKQEQQRVVREMEAQIRELQTRFVTLNQNTDSLDRQLKQLPGLSRNYNNINQELKIATENLSQFLAKREALAIEEAQTQVPWQLLTPPQVPQPSNASLKNYLLVGTILGLLLGTAIALLLDKLSNVIYTPKELKTISGLPLLGVIPWQKDLKEYAPAANMVSPGEQSDHSFGFTPANAASKYNVTPFFEAFRFFFTNIRLLGSDTVIRSLIVSSSLSGDGKSTVAAHLAQAAAVMGQRVLLVDADLRHPSVHQRMGLMNIQGLTDAISALDTDFNKVIQRSPLEENLFVLTAGLTPPDPVRLLASTKMQELMANFQNEYDLVIYDTPPLLECADAYQLADRTDGIVLVTALGKLKRSFLEQTLEELKVSGRSVLGIVANLAKPSAIGSLNYPKSSISEPDNLDKADLISLKPSEAELKDSDFHLIDKAKSR</sequence>
<dbReference type="AlphaFoldDB" id="A0A2T1BZ43"/>
<dbReference type="Proteomes" id="UP000238762">
    <property type="component" value="Unassembled WGS sequence"/>
</dbReference>
<evidence type="ECO:0000256" key="2">
    <source>
        <dbReference type="ARBA" id="ARBA00022840"/>
    </source>
</evidence>
<keyword evidence="5" id="KW-1185">Reference proteome</keyword>
<dbReference type="PANTHER" id="PTHR32309:SF13">
    <property type="entry name" value="FERRIC ENTEROBACTIN TRANSPORT PROTEIN FEPE"/>
    <property type="match status" value="1"/>
</dbReference>
<dbReference type="RefSeq" id="WP_106290282.1">
    <property type="nucleotide sequence ID" value="NZ_CAWNTC010000147.1"/>
</dbReference>
<evidence type="ECO:0000256" key="1">
    <source>
        <dbReference type="ARBA" id="ARBA00022741"/>
    </source>
</evidence>
<dbReference type="InterPro" id="IPR033756">
    <property type="entry name" value="YlxH/NBP35"/>
</dbReference>
<feature type="coiled-coil region" evidence="3">
    <location>
        <begin position="322"/>
        <end position="387"/>
    </location>
</feature>
<dbReference type="NCBIfam" id="TIGR01007">
    <property type="entry name" value="eps_fam"/>
    <property type="match status" value="1"/>
</dbReference>
<dbReference type="GO" id="GO:0005524">
    <property type="term" value="F:ATP binding"/>
    <property type="evidence" value="ECO:0007669"/>
    <property type="project" value="UniProtKB-KW"/>
</dbReference>
<evidence type="ECO:0000313" key="4">
    <source>
        <dbReference type="EMBL" id="PSB01305.1"/>
    </source>
</evidence>
<reference evidence="4 5" key="2">
    <citation type="submission" date="2018-03" db="EMBL/GenBank/DDBJ databases">
        <title>The ancient ancestry and fast evolution of plastids.</title>
        <authorList>
            <person name="Moore K.R."/>
            <person name="Magnabosco C."/>
            <person name="Momper L."/>
            <person name="Gold D.A."/>
            <person name="Bosak T."/>
            <person name="Fournier G.P."/>
        </authorList>
    </citation>
    <scope>NUCLEOTIDE SEQUENCE [LARGE SCALE GENOMIC DNA]</scope>
    <source>
        <strain evidence="4 5">CCAP 1448/3</strain>
    </source>
</reference>
<keyword evidence="1" id="KW-0547">Nucleotide-binding</keyword>
<dbReference type="InterPro" id="IPR005702">
    <property type="entry name" value="Wzc-like_C"/>
</dbReference>
<reference evidence="4 5" key="1">
    <citation type="submission" date="2018-02" db="EMBL/GenBank/DDBJ databases">
        <authorList>
            <person name="Cohen D.B."/>
            <person name="Kent A.D."/>
        </authorList>
    </citation>
    <scope>NUCLEOTIDE SEQUENCE [LARGE SCALE GENOMIC DNA]</scope>
    <source>
        <strain evidence="4 5">CCAP 1448/3</strain>
    </source>
</reference>
<protein>
    <submittedName>
        <fullName evidence="4">Capsular biosynthesis protein</fullName>
    </submittedName>
</protein>
<dbReference type="SUPFAM" id="SSF52540">
    <property type="entry name" value="P-loop containing nucleoside triphosphate hydrolases"/>
    <property type="match status" value="1"/>
</dbReference>
<name>A0A2T1BZ43_9CYAN</name>